<dbReference type="Proteomes" id="UP000633136">
    <property type="component" value="Unassembled WGS sequence"/>
</dbReference>
<name>A0A917EQT8_9MICC</name>
<dbReference type="InterPro" id="IPR020846">
    <property type="entry name" value="MFS_dom"/>
</dbReference>
<keyword evidence="3 5" id="KW-1133">Transmembrane helix</keyword>
<gene>
    <name evidence="7" type="ORF">GCM10011401_13630</name>
</gene>
<evidence type="ECO:0000259" key="6">
    <source>
        <dbReference type="PROSITE" id="PS50850"/>
    </source>
</evidence>
<dbReference type="AlphaFoldDB" id="A0A917EQT8"/>
<keyword evidence="4 5" id="KW-0472">Membrane</keyword>
<dbReference type="InterPro" id="IPR005828">
    <property type="entry name" value="MFS_sugar_transport-like"/>
</dbReference>
<comment type="subcellular location">
    <subcellularLocation>
        <location evidence="1">Cell membrane</location>
        <topology evidence="1">Multi-pass membrane protein</topology>
    </subcellularLocation>
</comment>
<dbReference type="InterPro" id="IPR036259">
    <property type="entry name" value="MFS_trans_sf"/>
</dbReference>
<dbReference type="GO" id="GO:0022857">
    <property type="term" value="F:transmembrane transporter activity"/>
    <property type="evidence" value="ECO:0007669"/>
    <property type="project" value="InterPro"/>
</dbReference>
<keyword evidence="2 5" id="KW-0812">Transmembrane</keyword>
<feature type="transmembrane region" description="Helical" evidence="5">
    <location>
        <begin position="46"/>
        <end position="66"/>
    </location>
</feature>
<dbReference type="EMBL" id="BMIS01000005">
    <property type="protein sequence ID" value="GGE67537.1"/>
    <property type="molecule type" value="Genomic_DNA"/>
</dbReference>
<evidence type="ECO:0000256" key="2">
    <source>
        <dbReference type="ARBA" id="ARBA00022692"/>
    </source>
</evidence>
<reference evidence="7" key="1">
    <citation type="journal article" date="2014" name="Int. J. Syst. Evol. Microbiol.">
        <title>Complete genome sequence of Corynebacterium casei LMG S-19264T (=DSM 44701T), isolated from a smear-ripened cheese.</title>
        <authorList>
            <consortium name="US DOE Joint Genome Institute (JGI-PGF)"/>
            <person name="Walter F."/>
            <person name="Albersmeier A."/>
            <person name="Kalinowski J."/>
            <person name="Ruckert C."/>
        </authorList>
    </citation>
    <scope>NUCLEOTIDE SEQUENCE</scope>
    <source>
        <strain evidence="7">CGMCC 1.15388</strain>
    </source>
</reference>
<dbReference type="SUPFAM" id="SSF103473">
    <property type="entry name" value="MFS general substrate transporter"/>
    <property type="match status" value="1"/>
</dbReference>
<evidence type="ECO:0000313" key="8">
    <source>
        <dbReference type="Proteomes" id="UP000633136"/>
    </source>
</evidence>
<dbReference type="InterPro" id="IPR051788">
    <property type="entry name" value="MFS_Transporter"/>
</dbReference>
<sequence length="400" mass="40385">MQTSERHPSLPLRRARWAAMAAFATNGALPASLLARYAEVKETLGLSPALFGVLVVGLGLGGALVLHLPGIVSRRLGVARSATFGTVWIGGCLILAAAGVALGNPWLALAGLILAGAGDAVVDVAQNSQGIRVQEQYGRSLLNSMHAGWSIGAAVGGAVGTLAALGGVPLLAHMTLWSAVCVTTMALCARRFLTEAQPPPAADQTDPAAPQITHRPTGRQMILILAPLALVALAGISVEDIGNNWSAVLLSAERDVAAASAGVGLSVLLAAQFIGRLLGDRVIDRLGSRATLLISLAAVTVGIFGAAWAPNVGLTLAGLALAGLGCAVTVPIAFATADSVPGLAAHSGVTWISWIMRTAALGLSPAIGLMSQGGSLPLALSAVALIAVVALLLQLRPAHR</sequence>
<protein>
    <submittedName>
        <fullName evidence="7">MFS transporter</fullName>
    </submittedName>
</protein>
<evidence type="ECO:0000256" key="4">
    <source>
        <dbReference type="ARBA" id="ARBA00023136"/>
    </source>
</evidence>
<dbReference type="PROSITE" id="PS50850">
    <property type="entry name" value="MFS"/>
    <property type="match status" value="1"/>
</dbReference>
<dbReference type="PANTHER" id="PTHR23514">
    <property type="entry name" value="BYPASS OF STOP CODON PROTEIN 6"/>
    <property type="match status" value="1"/>
</dbReference>
<accession>A0A917EQT8</accession>
<dbReference type="Gene3D" id="1.20.1250.20">
    <property type="entry name" value="MFS general substrate transporter like domains"/>
    <property type="match status" value="2"/>
</dbReference>
<dbReference type="GO" id="GO:0005886">
    <property type="term" value="C:plasma membrane"/>
    <property type="evidence" value="ECO:0007669"/>
    <property type="project" value="UniProtKB-SubCell"/>
</dbReference>
<feature type="transmembrane region" description="Helical" evidence="5">
    <location>
        <begin position="258"/>
        <end position="278"/>
    </location>
</feature>
<feature type="transmembrane region" description="Helical" evidence="5">
    <location>
        <begin position="349"/>
        <end position="370"/>
    </location>
</feature>
<feature type="domain" description="Major facilitator superfamily (MFS) profile" evidence="6">
    <location>
        <begin position="223"/>
        <end position="400"/>
    </location>
</feature>
<feature type="transmembrane region" description="Helical" evidence="5">
    <location>
        <begin position="146"/>
        <end position="165"/>
    </location>
</feature>
<dbReference type="Pfam" id="PF00083">
    <property type="entry name" value="Sugar_tr"/>
    <property type="match status" value="1"/>
</dbReference>
<feature type="transmembrane region" description="Helical" evidence="5">
    <location>
        <begin position="376"/>
        <end position="395"/>
    </location>
</feature>
<dbReference type="RefSeq" id="WP_188684038.1">
    <property type="nucleotide sequence ID" value="NZ_BMIS01000005.1"/>
</dbReference>
<proteinExistence type="predicted"/>
<dbReference type="PANTHER" id="PTHR23514:SF13">
    <property type="entry name" value="INNER MEMBRANE PROTEIN YBJJ"/>
    <property type="match status" value="1"/>
</dbReference>
<organism evidence="7 8">
    <name type="scientific">Nesterenkonia cremea</name>
    <dbReference type="NCBI Taxonomy" id="1882340"/>
    <lineage>
        <taxon>Bacteria</taxon>
        <taxon>Bacillati</taxon>
        <taxon>Actinomycetota</taxon>
        <taxon>Actinomycetes</taxon>
        <taxon>Micrococcales</taxon>
        <taxon>Micrococcaceae</taxon>
        <taxon>Nesterenkonia</taxon>
    </lineage>
</organism>
<comment type="caution">
    <text evidence="7">The sequence shown here is derived from an EMBL/GenBank/DDBJ whole genome shotgun (WGS) entry which is preliminary data.</text>
</comment>
<feature type="transmembrane region" description="Helical" evidence="5">
    <location>
        <begin position="315"/>
        <end position="337"/>
    </location>
</feature>
<evidence type="ECO:0000256" key="3">
    <source>
        <dbReference type="ARBA" id="ARBA00022989"/>
    </source>
</evidence>
<feature type="transmembrane region" description="Helical" evidence="5">
    <location>
        <begin position="78"/>
        <end position="100"/>
    </location>
</feature>
<feature type="transmembrane region" description="Helical" evidence="5">
    <location>
        <begin position="221"/>
        <end position="238"/>
    </location>
</feature>
<evidence type="ECO:0000313" key="7">
    <source>
        <dbReference type="EMBL" id="GGE67537.1"/>
    </source>
</evidence>
<reference evidence="7" key="2">
    <citation type="submission" date="2020-09" db="EMBL/GenBank/DDBJ databases">
        <authorList>
            <person name="Sun Q."/>
            <person name="Zhou Y."/>
        </authorList>
    </citation>
    <scope>NUCLEOTIDE SEQUENCE</scope>
    <source>
        <strain evidence="7">CGMCC 1.15388</strain>
    </source>
</reference>
<evidence type="ECO:0000256" key="1">
    <source>
        <dbReference type="ARBA" id="ARBA00004651"/>
    </source>
</evidence>
<feature type="transmembrane region" description="Helical" evidence="5">
    <location>
        <begin position="290"/>
        <end position="309"/>
    </location>
</feature>
<evidence type="ECO:0000256" key="5">
    <source>
        <dbReference type="SAM" id="Phobius"/>
    </source>
</evidence>
<keyword evidence="8" id="KW-1185">Reference proteome</keyword>